<gene>
    <name evidence="2" type="ORF">D8I30_03245</name>
</gene>
<dbReference type="PANTHER" id="PTHR46401:SF2">
    <property type="entry name" value="GLYCOSYLTRANSFERASE WBBK-RELATED"/>
    <property type="match status" value="1"/>
</dbReference>
<keyword evidence="3" id="KW-1185">Reference proteome</keyword>
<evidence type="ECO:0000256" key="1">
    <source>
        <dbReference type="ARBA" id="ARBA00022679"/>
    </source>
</evidence>
<proteinExistence type="predicted"/>
<sequence length="426" mass="47212">MPEDILFDASRLLSRAERSAPTGVDRVCLAYAEWLIRHPVYRMTPVRARHDRLARVDNDWFRDRIAELRARWSGPGAVSELGPDAQRLFDALRSPDNTVSVIGHAPDPEAPPKGIQRRVWKQYFRTGKIKAPPSARAYLNVGHTSLNTPDILTSLDAWNIERVVMIHDLIPITHPEFCRPGDRAKHERRVVNVLRHASRIIVNSQHTADELHAFADRSALPTPPVDVAHLGLEPSLNGTLAVGAAHPYFIHVGTIEARKNLAFLLTVWRRLQEKMGAEAPRLVLVGRYGWENEAVLDLLQRSPNLQGLVHQAEDLPDCALSALMRGARAVVAPSATEGFDLPAVEASAMGLPLIASDIAAHRELVPHARLIDPLDGLGWLAAIEDWTRRAPVAPPYSAPTWDRHFEVIEQQVLPPSGDAAALRVSI</sequence>
<dbReference type="OrthoDB" id="9790710at2"/>
<dbReference type="GO" id="GO:0016757">
    <property type="term" value="F:glycosyltransferase activity"/>
    <property type="evidence" value="ECO:0007669"/>
    <property type="project" value="TreeGrafter"/>
</dbReference>
<dbReference type="Proteomes" id="UP000276984">
    <property type="component" value="Chromosome"/>
</dbReference>
<dbReference type="CDD" id="cd03809">
    <property type="entry name" value="GT4_MtfB-like"/>
    <property type="match status" value="1"/>
</dbReference>
<evidence type="ECO:0000313" key="3">
    <source>
        <dbReference type="Proteomes" id="UP000276984"/>
    </source>
</evidence>
<dbReference type="Gene3D" id="3.40.50.2000">
    <property type="entry name" value="Glycogen Phosphorylase B"/>
    <property type="match status" value="1"/>
</dbReference>
<keyword evidence="1 2" id="KW-0808">Transferase</keyword>
<evidence type="ECO:0000313" key="2">
    <source>
        <dbReference type="EMBL" id="AYG94309.1"/>
    </source>
</evidence>
<dbReference type="EMBL" id="CP032707">
    <property type="protein sequence ID" value="AYG94309.1"/>
    <property type="molecule type" value="Genomic_DNA"/>
</dbReference>
<accession>A0A494RFU3</accession>
<dbReference type="Pfam" id="PF13692">
    <property type="entry name" value="Glyco_trans_1_4"/>
    <property type="match status" value="1"/>
</dbReference>
<dbReference type="AlphaFoldDB" id="A0A494RFU3"/>
<dbReference type="SUPFAM" id="SSF53756">
    <property type="entry name" value="UDP-Glycosyltransferase/glycogen phosphorylase"/>
    <property type="match status" value="1"/>
</dbReference>
<name>A0A494RFU3_9CAUL</name>
<reference evidence="2 3" key="1">
    <citation type="submission" date="2018-10" db="EMBL/GenBank/DDBJ databases">
        <title>Complete genome sequence of Brevundimonas naejangsanensis BRV3.</title>
        <authorList>
            <person name="Berrios L."/>
            <person name="Ely B."/>
        </authorList>
    </citation>
    <scope>NUCLEOTIDE SEQUENCE [LARGE SCALE GENOMIC DNA]</scope>
    <source>
        <strain evidence="2 3">BRV3</strain>
    </source>
</reference>
<protein>
    <submittedName>
        <fullName evidence="2">Glycosyltransferase family 1 protein</fullName>
    </submittedName>
</protein>
<dbReference type="RefSeq" id="WP_121481466.1">
    <property type="nucleotide sequence ID" value="NZ_CP032707.1"/>
</dbReference>
<organism evidence="2 3">
    <name type="scientific">Brevundimonas naejangsanensis</name>
    <dbReference type="NCBI Taxonomy" id="588932"/>
    <lineage>
        <taxon>Bacteria</taxon>
        <taxon>Pseudomonadati</taxon>
        <taxon>Pseudomonadota</taxon>
        <taxon>Alphaproteobacteria</taxon>
        <taxon>Caulobacterales</taxon>
        <taxon>Caulobacteraceae</taxon>
        <taxon>Brevundimonas</taxon>
    </lineage>
</organism>
<dbReference type="PANTHER" id="PTHR46401">
    <property type="entry name" value="GLYCOSYLTRANSFERASE WBBK-RELATED"/>
    <property type="match status" value="1"/>
</dbReference>